<dbReference type="EMBL" id="VUMV01000003">
    <property type="protein sequence ID" value="MST81924.1"/>
    <property type="molecule type" value="Genomic_DNA"/>
</dbReference>
<keyword evidence="2" id="KW-1185">Reference proteome</keyword>
<dbReference type="Proteomes" id="UP000466864">
    <property type="component" value="Unassembled WGS sequence"/>
</dbReference>
<evidence type="ECO:0000313" key="1">
    <source>
        <dbReference type="EMBL" id="MST81924.1"/>
    </source>
</evidence>
<protein>
    <submittedName>
        <fullName evidence="1">Uncharacterized protein</fullName>
    </submittedName>
</protein>
<evidence type="ECO:0000313" key="2">
    <source>
        <dbReference type="Proteomes" id="UP000466864"/>
    </source>
</evidence>
<accession>A0A7X2TN51</accession>
<reference evidence="1 2" key="1">
    <citation type="submission" date="2019-08" db="EMBL/GenBank/DDBJ databases">
        <title>In-depth cultivation of the pig gut microbiome towards novel bacterial diversity and tailored functional studies.</title>
        <authorList>
            <person name="Wylensek D."/>
            <person name="Hitch T.C.A."/>
            <person name="Clavel T."/>
        </authorList>
    </citation>
    <scope>NUCLEOTIDE SEQUENCE [LARGE SCALE GENOMIC DNA]</scope>
    <source>
        <strain evidence="1 2">Oil+RF-744-WCA-WT-13</strain>
    </source>
</reference>
<comment type="caution">
    <text evidence="1">The sequence shown here is derived from an EMBL/GenBank/DDBJ whole genome shotgun (WGS) entry which is preliminary data.</text>
</comment>
<sequence>MNPANVFKLMQMKKKFEHNHPKAVSFVQRVLLSGLPEGSVVEMSVTKPGEDKVTTNIRVTADDLEMMEELKNLNH</sequence>
<organism evidence="1 2">
    <name type="scientific">Bilifractor porci</name>
    <dbReference type="NCBI Taxonomy" id="2606636"/>
    <lineage>
        <taxon>Bacteria</taxon>
        <taxon>Bacillati</taxon>
        <taxon>Bacillota</taxon>
        <taxon>Clostridia</taxon>
        <taxon>Lachnospirales</taxon>
        <taxon>Lachnospiraceae</taxon>
        <taxon>Bilifractor</taxon>
    </lineage>
</organism>
<proteinExistence type="predicted"/>
<dbReference type="AlphaFoldDB" id="A0A7X2TN51"/>
<name>A0A7X2TN51_9FIRM</name>
<gene>
    <name evidence="1" type="ORF">FYJ60_06305</name>
</gene>